<evidence type="ECO:0000313" key="20">
    <source>
        <dbReference type="EMBL" id="SFJ86023.1"/>
    </source>
</evidence>
<dbReference type="OrthoDB" id="9799199at2"/>
<evidence type="ECO:0000256" key="4">
    <source>
        <dbReference type="ARBA" id="ARBA00005189"/>
    </source>
</evidence>
<evidence type="ECO:0000256" key="7">
    <source>
        <dbReference type="ARBA" id="ARBA00019373"/>
    </source>
</evidence>
<proteinExistence type="inferred from homology"/>
<dbReference type="GO" id="GO:0016024">
    <property type="term" value="P:CDP-diacylglycerol biosynthetic process"/>
    <property type="evidence" value="ECO:0007669"/>
    <property type="project" value="UniProtKB-UniPathway"/>
</dbReference>
<feature type="transmembrane region" description="Helical" evidence="19">
    <location>
        <begin position="238"/>
        <end position="259"/>
    </location>
</feature>
<keyword evidence="13 19" id="KW-1133">Transmembrane helix</keyword>
<feature type="transmembrane region" description="Helical" evidence="19">
    <location>
        <begin position="82"/>
        <end position="99"/>
    </location>
</feature>
<evidence type="ECO:0000256" key="10">
    <source>
        <dbReference type="ARBA" id="ARBA00022679"/>
    </source>
</evidence>
<comment type="catalytic activity">
    <reaction evidence="1 18">
        <text>a 1,2-diacyl-sn-glycero-3-phosphate + CTP + H(+) = a CDP-1,2-diacyl-sn-glycerol + diphosphate</text>
        <dbReference type="Rhea" id="RHEA:16229"/>
        <dbReference type="ChEBI" id="CHEBI:15378"/>
        <dbReference type="ChEBI" id="CHEBI:33019"/>
        <dbReference type="ChEBI" id="CHEBI:37563"/>
        <dbReference type="ChEBI" id="CHEBI:58332"/>
        <dbReference type="ChEBI" id="CHEBI:58608"/>
        <dbReference type="EC" id="2.7.7.41"/>
    </reaction>
</comment>
<evidence type="ECO:0000313" key="21">
    <source>
        <dbReference type="Proteomes" id="UP000199589"/>
    </source>
</evidence>
<evidence type="ECO:0000256" key="17">
    <source>
        <dbReference type="ARBA" id="ARBA00023264"/>
    </source>
</evidence>
<evidence type="ECO:0000256" key="5">
    <source>
        <dbReference type="ARBA" id="ARBA00010185"/>
    </source>
</evidence>
<dbReference type="EMBL" id="FOSJ01000001">
    <property type="protein sequence ID" value="SFJ86023.1"/>
    <property type="molecule type" value="Genomic_DNA"/>
</dbReference>
<sequence>MKQRSMTAIIALLFFVPIIYIGSWVLEGFIVLLAITALMEIHQMKGINPISIPTLVSSIALIFVILYNRILEVFPVLPENGSLFALLILMLISLTLVVKNYTIEDVGISFVGILYIGTGFHSFILIRETNIHLLILSLLIIWSTDTGAYLVGRKFGKTKLAPLISPNKTIEGSIGGIVIAMIVSVIYLLLFPTSWPILLMLPLVVVLSIAGQIGDLIESAIKRHFGTKDSGNILPGHGGILDRFDSLLFVLSVMFIMGLV</sequence>
<keyword evidence="10 18" id="KW-0808">Transferase</keyword>
<comment type="pathway">
    <text evidence="3 18">Phospholipid metabolism; CDP-diacylglycerol biosynthesis; CDP-diacylglycerol from sn-glycerol 3-phosphate: step 3/3.</text>
</comment>
<comment type="pathway">
    <text evidence="4">Lipid metabolism.</text>
</comment>
<keyword evidence="16" id="KW-0594">Phospholipid biosynthesis</keyword>
<feature type="transmembrane region" description="Helical" evidence="19">
    <location>
        <begin position="172"/>
        <end position="191"/>
    </location>
</feature>
<dbReference type="PANTHER" id="PTHR46382:SF1">
    <property type="entry name" value="PHOSPHATIDATE CYTIDYLYLTRANSFERASE"/>
    <property type="match status" value="1"/>
</dbReference>
<feature type="transmembrane region" description="Helical" evidence="19">
    <location>
        <begin position="6"/>
        <end position="38"/>
    </location>
</feature>
<evidence type="ECO:0000256" key="18">
    <source>
        <dbReference type="RuleBase" id="RU003938"/>
    </source>
</evidence>
<dbReference type="GO" id="GO:0005886">
    <property type="term" value="C:plasma membrane"/>
    <property type="evidence" value="ECO:0007669"/>
    <property type="project" value="UniProtKB-SubCell"/>
</dbReference>
<evidence type="ECO:0000256" key="11">
    <source>
        <dbReference type="ARBA" id="ARBA00022692"/>
    </source>
</evidence>
<dbReference type="UniPathway" id="UPA00557">
    <property type="reaction ID" value="UER00614"/>
</dbReference>
<accession>A0A1I3UTB8</accession>
<organism evidence="20 21">
    <name type="scientific">Marinilactibacillus piezotolerans</name>
    <dbReference type="NCBI Taxonomy" id="258723"/>
    <lineage>
        <taxon>Bacteria</taxon>
        <taxon>Bacillati</taxon>
        <taxon>Bacillota</taxon>
        <taxon>Bacilli</taxon>
        <taxon>Lactobacillales</taxon>
        <taxon>Carnobacteriaceae</taxon>
        <taxon>Marinilactibacillus</taxon>
    </lineage>
</organism>
<keyword evidence="14" id="KW-0443">Lipid metabolism</keyword>
<evidence type="ECO:0000256" key="15">
    <source>
        <dbReference type="ARBA" id="ARBA00023136"/>
    </source>
</evidence>
<feature type="transmembrane region" description="Helical" evidence="19">
    <location>
        <begin position="197"/>
        <end position="217"/>
    </location>
</feature>
<feature type="transmembrane region" description="Helical" evidence="19">
    <location>
        <begin position="131"/>
        <end position="151"/>
    </location>
</feature>
<evidence type="ECO:0000256" key="16">
    <source>
        <dbReference type="ARBA" id="ARBA00023209"/>
    </source>
</evidence>
<evidence type="ECO:0000256" key="12">
    <source>
        <dbReference type="ARBA" id="ARBA00022695"/>
    </source>
</evidence>
<evidence type="ECO:0000256" key="9">
    <source>
        <dbReference type="ARBA" id="ARBA00022516"/>
    </source>
</evidence>
<dbReference type="PROSITE" id="PS01315">
    <property type="entry name" value="CDS"/>
    <property type="match status" value="1"/>
</dbReference>
<dbReference type="PANTHER" id="PTHR46382">
    <property type="entry name" value="PHOSPHATIDATE CYTIDYLYLTRANSFERASE"/>
    <property type="match status" value="1"/>
</dbReference>
<feature type="transmembrane region" description="Helical" evidence="19">
    <location>
        <begin position="106"/>
        <end position="125"/>
    </location>
</feature>
<dbReference type="Proteomes" id="UP000199589">
    <property type="component" value="Unassembled WGS sequence"/>
</dbReference>
<evidence type="ECO:0000256" key="3">
    <source>
        <dbReference type="ARBA" id="ARBA00005119"/>
    </source>
</evidence>
<evidence type="ECO:0000256" key="2">
    <source>
        <dbReference type="ARBA" id="ARBA00004651"/>
    </source>
</evidence>
<evidence type="ECO:0000256" key="14">
    <source>
        <dbReference type="ARBA" id="ARBA00023098"/>
    </source>
</evidence>
<gene>
    <name evidence="20" type="ORF">SAMN04488569_1001122</name>
</gene>
<dbReference type="InterPro" id="IPR000374">
    <property type="entry name" value="PC_trans"/>
</dbReference>
<dbReference type="Pfam" id="PF01148">
    <property type="entry name" value="CTP_transf_1"/>
    <property type="match status" value="1"/>
</dbReference>
<protein>
    <recommendedName>
        <fullName evidence="7 18">Phosphatidate cytidylyltransferase</fullName>
        <ecNumber evidence="6 18">2.7.7.41</ecNumber>
    </recommendedName>
</protein>
<dbReference type="GO" id="GO:0004605">
    <property type="term" value="F:phosphatidate cytidylyltransferase activity"/>
    <property type="evidence" value="ECO:0007669"/>
    <property type="project" value="UniProtKB-EC"/>
</dbReference>
<reference evidence="21" key="1">
    <citation type="submission" date="2016-10" db="EMBL/GenBank/DDBJ databases">
        <authorList>
            <person name="Varghese N."/>
            <person name="Submissions S."/>
        </authorList>
    </citation>
    <scope>NUCLEOTIDE SEQUENCE [LARGE SCALE GENOMIC DNA]</scope>
    <source>
        <strain evidence="21">DSM 16108</strain>
    </source>
</reference>
<evidence type="ECO:0000256" key="1">
    <source>
        <dbReference type="ARBA" id="ARBA00001698"/>
    </source>
</evidence>
<evidence type="ECO:0000256" key="6">
    <source>
        <dbReference type="ARBA" id="ARBA00012487"/>
    </source>
</evidence>
<name>A0A1I3UTB8_9LACT</name>
<feature type="transmembrane region" description="Helical" evidence="19">
    <location>
        <begin position="50"/>
        <end position="70"/>
    </location>
</feature>
<evidence type="ECO:0000256" key="13">
    <source>
        <dbReference type="ARBA" id="ARBA00022989"/>
    </source>
</evidence>
<keyword evidence="11 18" id="KW-0812">Transmembrane</keyword>
<dbReference type="EC" id="2.7.7.41" evidence="6 18"/>
<dbReference type="RefSeq" id="WP_072694745.1">
    <property type="nucleotide sequence ID" value="NZ_FOSJ01000001.1"/>
</dbReference>
<comment type="similarity">
    <text evidence="5 18">Belongs to the CDS family.</text>
</comment>
<evidence type="ECO:0000256" key="8">
    <source>
        <dbReference type="ARBA" id="ARBA00022475"/>
    </source>
</evidence>
<keyword evidence="8" id="KW-1003">Cell membrane</keyword>
<keyword evidence="9" id="KW-0444">Lipid biosynthesis</keyword>
<keyword evidence="21" id="KW-1185">Reference proteome</keyword>
<evidence type="ECO:0000256" key="19">
    <source>
        <dbReference type="SAM" id="Phobius"/>
    </source>
</evidence>
<comment type="subcellular location">
    <subcellularLocation>
        <location evidence="2">Cell membrane</location>
        <topology evidence="2">Multi-pass membrane protein</topology>
    </subcellularLocation>
</comment>
<keyword evidence="12 18" id="KW-0548">Nucleotidyltransferase</keyword>
<dbReference type="AlphaFoldDB" id="A0A1I3UTB8"/>
<keyword evidence="15 19" id="KW-0472">Membrane</keyword>
<keyword evidence="17" id="KW-1208">Phospholipid metabolism</keyword>